<dbReference type="InterPro" id="IPR052337">
    <property type="entry name" value="SAT4-like"/>
</dbReference>
<dbReference type="OrthoDB" id="5342292at2759"/>
<evidence type="ECO:0000256" key="3">
    <source>
        <dbReference type="ARBA" id="ARBA00022989"/>
    </source>
</evidence>
<dbReference type="GO" id="GO:0016020">
    <property type="term" value="C:membrane"/>
    <property type="evidence" value="ECO:0007669"/>
    <property type="project" value="UniProtKB-SubCell"/>
</dbReference>
<evidence type="ECO:0000313" key="10">
    <source>
        <dbReference type="Proteomes" id="UP000799429"/>
    </source>
</evidence>
<evidence type="ECO:0000313" key="9">
    <source>
        <dbReference type="EMBL" id="KAF2839588.1"/>
    </source>
</evidence>
<comment type="subcellular location">
    <subcellularLocation>
        <location evidence="1">Membrane</location>
        <topology evidence="1">Multi-pass membrane protein</topology>
    </subcellularLocation>
</comment>
<dbReference type="PANTHER" id="PTHR33048">
    <property type="entry name" value="PTH11-LIKE INTEGRAL MEMBRANE PROTEIN (AFU_ORTHOLOGUE AFUA_5G11245)"/>
    <property type="match status" value="1"/>
</dbReference>
<protein>
    <recommendedName>
        <fullName evidence="8">Rhodopsin domain-containing protein</fullName>
    </recommendedName>
</protein>
<dbReference type="InterPro" id="IPR049326">
    <property type="entry name" value="Rhodopsin_dom_fungi"/>
</dbReference>
<feature type="transmembrane region" description="Helical" evidence="7">
    <location>
        <begin position="234"/>
        <end position="254"/>
    </location>
</feature>
<keyword evidence="3 7" id="KW-1133">Transmembrane helix</keyword>
<dbReference type="Pfam" id="PF20684">
    <property type="entry name" value="Fung_rhodopsin"/>
    <property type="match status" value="1"/>
</dbReference>
<evidence type="ECO:0000256" key="7">
    <source>
        <dbReference type="SAM" id="Phobius"/>
    </source>
</evidence>
<feature type="region of interest" description="Disordered" evidence="6">
    <location>
        <begin position="1"/>
        <end position="24"/>
    </location>
</feature>
<gene>
    <name evidence="9" type="ORF">M501DRAFT_932361</name>
</gene>
<evidence type="ECO:0000256" key="4">
    <source>
        <dbReference type="ARBA" id="ARBA00023136"/>
    </source>
</evidence>
<comment type="similarity">
    <text evidence="5">Belongs to the SAT4 family.</text>
</comment>
<organism evidence="9 10">
    <name type="scientific">Patellaria atrata CBS 101060</name>
    <dbReference type="NCBI Taxonomy" id="1346257"/>
    <lineage>
        <taxon>Eukaryota</taxon>
        <taxon>Fungi</taxon>
        <taxon>Dikarya</taxon>
        <taxon>Ascomycota</taxon>
        <taxon>Pezizomycotina</taxon>
        <taxon>Dothideomycetes</taxon>
        <taxon>Dothideomycetes incertae sedis</taxon>
        <taxon>Patellariales</taxon>
        <taxon>Patellariaceae</taxon>
        <taxon>Patellaria</taxon>
    </lineage>
</organism>
<keyword evidence="2 7" id="KW-0812">Transmembrane</keyword>
<feature type="transmembrane region" description="Helical" evidence="7">
    <location>
        <begin position="42"/>
        <end position="61"/>
    </location>
</feature>
<proteinExistence type="inferred from homology"/>
<feature type="domain" description="Rhodopsin" evidence="8">
    <location>
        <begin position="57"/>
        <end position="296"/>
    </location>
</feature>
<dbReference type="EMBL" id="MU006094">
    <property type="protein sequence ID" value="KAF2839588.1"/>
    <property type="molecule type" value="Genomic_DNA"/>
</dbReference>
<evidence type="ECO:0000256" key="6">
    <source>
        <dbReference type="SAM" id="MobiDB-lite"/>
    </source>
</evidence>
<feature type="transmembrane region" description="Helical" evidence="7">
    <location>
        <begin position="151"/>
        <end position="175"/>
    </location>
</feature>
<feature type="compositionally biased region" description="Polar residues" evidence="6">
    <location>
        <begin position="1"/>
        <end position="12"/>
    </location>
</feature>
<sequence>MSATDFTSSSGTPAPFKPSLEPPPGVIPNPEHPKSLSHLSNLTIGVCIPLITIFFLLRVYVRLFIKRIWIFEDWLTTMAWSGTVAYCGIMAATMSHNGGKHGWDITAEQAHQAAYWFHVSAIEYGVMICVTKLAVLWLYRRVFSPRRWSPFDISIVFLIVILIGFYGSTTFVKIFQCKPRAKIFNKNIPGECLDLSKVLNTSGSFNTITDFLILFLPVHAVWKLQMSKQKKILVVLVFTFGLCAPIFATIGFVVRLKNSGNPDTTYKQPEILLWGAAELTSGNLCVCFPELGALLRHPRRHSVTPRRPTASELVGYVEPAGSGDRPKRFRHDPYMTKSLTATANSTTTTETSRFIELNDNVYDVSIGPTRTNERDEEPKNGTVVLRSDVTIESHEPR</sequence>
<feature type="transmembrane region" description="Helical" evidence="7">
    <location>
        <begin position="115"/>
        <end position="139"/>
    </location>
</feature>
<keyword evidence="4 7" id="KW-0472">Membrane</keyword>
<reference evidence="9" key="1">
    <citation type="journal article" date="2020" name="Stud. Mycol.">
        <title>101 Dothideomycetes genomes: a test case for predicting lifestyles and emergence of pathogens.</title>
        <authorList>
            <person name="Haridas S."/>
            <person name="Albert R."/>
            <person name="Binder M."/>
            <person name="Bloem J."/>
            <person name="Labutti K."/>
            <person name="Salamov A."/>
            <person name="Andreopoulos B."/>
            <person name="Baker S."/>
            <person name="Barry K."/>
            <person name="Bills G."/>
            <person name="Bluhm B."/>
            <person name="Cannon C."/>
            <person name="Castanera R."/>
            <person name="Culley D."/>
            <person name="Daum C."/>
            <person name="Ezra D."/>
            <person name="Gonzalez J."/>
            <person name="Henrissat B."/>
            <person name="Kuo A."/>
            <person name="Liang C."/>
            <person name="Lipzen A."/>
            <person name="Lutzoni F."/>
            <person name="Magnuson J."/>
            <person name="Mondo S."/>
            <person name="Nolan M."/>
            <person name="Ohm R."/>
            <person name="Pangilinan J."/>
            <person name="Park H.-J."/>
            <person name="Ramirez L."/>
            <person name="Alfaro M."/>
            <person name="Sun H."/>
            <person name="Tritt A."/>
            <person name="Yoshinaga Y."/>
            <person name="Zwiers L.-H."/>
            <person name="Turgeon B."/>
            <person name="Goodwin S."/>
            <person name="Spatafora J."/>
            <person name="Crous P."/>
            <person name="Grigoriev I."/>
        </authorList>
    </citation>
    <scope>NUCLEOTIDE SEQUENCE</scope>
    <source>
        <strain evidence="9">CBS 101060</strain>
    </source>
</reference>
<evidence type="ECO:0000256" key="2">
    <source>
        <dbReference type="ARBA" id="ARBA00022692"/>
    </source>
</evidence>
<accession>A0A9P4SBG6</accession>
<comment type="caution">
    <text evidence="9">The sequence shown here is derived from an EMBL/GenBank/DDBJ whole genome shotgun (WGS) entry which is preliminary data.</text>
</comment>
<keyword evidence="10" id="KW-1185">Reference proteome</keyword>
<evidence type="ECO:0000256" key="1">
    <source>
        <dbReference type="ARBA" id="ARBA00004141"/>
    </source>
</evidence>
<dbReference type="AlphaFoldDB" id="A0A9P4SBG6"/>
<dbReference type="Proteomes" id="UP000799429">
    <property type="component" value="Unassembled WGS sequence"/>
</dbReference>
<evidence type="ECO:0000259" key="8">
    <source>
        <dbReference type="Pfam" id="PF20684"/>
    </source>
</evidence>
<name>A0A9P4SBG6_9PEZI</name>
<evidence type="ECO:0000256" key="5">
    <source>
        <dbReference type="ARBA" id="ARBA00038359"/>
    </source>
</evidence>
<dbReference type="PANTHER" id="PTHR33048:SF160">
    <property type="entry name" value="SAT4 FAMILY MEMBRANE PROTEIN"/>
    <property type="match status" value="1"/>
</dbReference>